<evidence type="ECO:0000256" key="1">
    <source>
        <dbReference type="ARBA" id="ARBA00004123"/>
    </source>
</evidence>
<dbReference type="InterPro" id="IPR009072">
    <property type="entry name" value="Histone-fold"/>
</dbReference>
<dbReference type="Pfam" id="PF00125">
    <property type="entry name" value="Histone"/>
    <property type="match status" value="1"/>
</dbReference>
<accession>A0ABD2SQU5</accession>
<dbReference type="InterPro" id="IPR050568">
    <property type="entry name" value="Transcr_DNA_Rep_Reg"/>
</dbReference>
<evidence type="ECO:0000256" key="6">
    <source>
        <dbReference type="ARBA" id="ARBA00025911"/>
    </source>
</evidence>
<dbReference type="CDD" id="cd22908">
    <property type="entry name" value="HFD_NFYC-like"/>
    <property type="match status" value="1"/>
</dbReference>
<evidence type="ECO:0000256" key="7">
    <source>
        <dbReference type="ARBA" id="ARBA00038129"/>
    </source>
</evidence>
<organism evidence="11 12">
    <name type="scientific">Solanum stoloniferum</name>
    <dbReference type="NCBI Taxonomy" id="62892"/>
    <lineage>
        <taxon>Eukaryota</taxon>
        <taxon>Viridiplantae</taxon>
        <taxon>Streptophyta</taxon>
        <taxon>Embryophyta</taxon>
        <taxon>Tracheophyta</taxon>
        <taxon>Spermatophyta</taxon>
        <taxon>Magnoliopsida</taxon>
        <taxon>eudicotyledons</taxon>
        <taxon>Gunneridae</taxon>
        <taxon>Pentapetalae</taxon>
        <taxon>asterids</taxon>
        <taxon>lamiids</taxon>
        <taxon>Solanales</taxon>
        <taxon>Solanaceae</taxon>
        <taxon>Solanoideae</taxon>
        <taxon>Solaneae</taxon>
        <taxon>Solanum</taxon>
    </lineage>
</organism>
<dbReference type="InterPro" id="IPR007125">
    <property type="entry name" value="H2A/H2B/H3"/>
</dbReference>
<keyword evidence="2" id="KW-0805">Transcription regulation</keyword>
<dbReference type="FunFam" id="1.10.20.10:FF:000062">
    <property type="entry name" value="Nuclear transcription factor Y subunit C"/>
    <property type="match status" value="1"/>
</dbReference>
<feature type="domain" description="Core Histone H2A/H2B/H3" evidence="10">
    <location>
        <begin position="56"/>
        <end position="136"/>
    </location>
</feature>
<evidence type="ECO:0000256" key="8">
    <source>
        <dbReference type="ARBA" id="ARBA00059992"/>
    </source>
</evidence>
<comment type="function">
    <text evidence="8">Stimulates the transcription of various genes by recognizing and binding to a CCAAT motif in promoters.</text>
</comment>
<dbReference type="Gene3D" id="1.10.20.10">
    <property type="entry name" value="Histone, subunit A"/>
    <property type="match status" value="1"/>
</dbReference>
<comment type="subunit">
    <text evidence="6">Heterotrimeric transcription factor composed of three components, NF-YA, NF-YB and NF-YC. NF-YB and NF-YC must interact and dimerize for NF-YA association and DNA binding.</text>
</comment>
<dbReference type="Proteomes" id="UP001627284">
    <property type="component" value="Unassembled WGS sequence"/>
</dbReference>
<name>A0ABD2SQU5_9SOLN</name>
<keyword evidence="4" id="KW-0804">Transcription</keyword>
<feature type="region of interest" description="Disordered" evidence="9">
    <location>
        <begin position="1"/>
        <end position="37"/>
    </location>
</feature>
<evidence type="ECO:0000259" key="10">
    <source>
        <dbReference type="Pfam" id="PF00125"/>
    </source>
</evidence>
<dbReference type="GO" id="GO:0003677">
    <property type="term" value="F:DNA binding"/>
    <property type="evidence" value="ECO:0007669"/>
    <property type="project" value="UniProtKB-KW"/>
</dbReference>
<evidence type="ECO:0000256" key="3">
    <source>
        <dbReference type="ARBA" id="ARBA00023125"/>
    </source>
</evidence>
<evidence type="ECO:0000256" key="2">
    <source>
        <dbReference type="ARBA" id="ARBA00023015"/>
    </source>
</evidence>
<sequence length="212" mass="24307">MDFNSSFMELPKSSSALSSEMQRPIHMDSSMPSDKKVQQDPRFMQLLKENLFSFWKRQKEEILRSDPKRKHNLSISRIRRAMKSNDQVKMVSAHSTVLFSKAIEMFIMELTLRAWMQADQGKCRTLKRYDFARAIRDEELFNFLSDTVPLQTYKCQFQVQKEANDGQGNDSNPACQVVQSNNISVSAVCPGKFVGVVYPKELLVPISGARGK</sequence>
<dbReference type="EMBL" id="JBJKTR010000014">
    <property type="protein sequence ID" value="KAL3346204.1"/>
    <property type="molecule type" value="Genomic_DNA"/>
</dbReference>
<evidence type="ECO:0000256" key="9">
    <source>
        <dbReference type="SAM" id="MobiDB-lite"/>
    </source>
</evidence>
<comment type="similarity">
    <text evidence="7">Belongs to the NFYC/HAP5 subunit family.</text>
</comment>
<dbReference type="PANTHER" id="PTHR10252">
    <property type="entry name" value="HISTONE-LIKE TRANSCRIPTION FACTOR CCAAT-RELATED"/>
    <property type="match status" value="1"/>
</dbReference>
<evidence type="ECO:0000256" key="5">
    <source>
        <dbReference type="ARBA" id="ARBA00023242"/>
    </source>
</evidence>
<dbReference type="SUPFAM" id="SSF47113">
    <property type="entry name" value="Histone-fold"/>
    <property type="match status" value="1"/>
</dbReference>
<evidence type="ECO:0000313" key="12">
    <source>
        <dbReference type="Proteomes" id="UP001627284"/>
    </source>
</evidence>
<comment type="caution">
    <text evidence="11">The sequence shown here is derived from an EMBL/GenBank/DDBJ whole genome shotgun (WGS) entry which is preliminary data.</text>
</comment>
<reference evidence="11 12" key="1">
    <citation type="submission" date="2024-05" db="EMBL/GenBank/DDBJ databases">
        <title>De novo assembly of an allotetraploid wild potato.</title>
        <authorList>
            <person name="Hosaka A.J."/>
        </authorList>
    </citation>
    <scope>NUCLEOTIDE SEQUENCE [LARGE SCALE GENOMIC DNA]</scope>
    <source>
        <tissue evidence="11">Young leaves</tissue>
    </source>
</reference>
<proteinExistence type="inferred from homology"/>
<dbReference type="GO" id="GO:0005634">
    <property type="term" value="C:nucleus"/>
    <property type="evidence" value="ECO:0007669"/>
    <property type="project" value="UniProtKB-SubCell"/>
</dbReference>
<protein>
    <recommendedName>
        <fullName evidence="10">Core Histone H2A/H2B/H3 domain-containing protein</fullName>
    </recommendedName>
</protein>
<evidence type="ECO:0000256" key="4">
    <source>
        <dbReference type="ARBA" id="ARBA00023163"/>
    </source>
</evidence>
<gene>
    <name evidence="11" type="ORF">AABB24_024909</name>
</gene>
<dbReference type="AlphaFoldDB" id="A0ABD2SQU5"/>
<comment type="subcellular location">
    <subcellularLocation>
        <location evidence="1">Nucleus</location>
    </subcellularLocation>
</comment>
<keyword evidence="12" id="KW-1185">Reference proteome</keyword>
<feature type="compositionally biased region" description="Polar residues" evidence="9">
    <location>
        <begin position="1"/>
        <end position="21"/>
    </location>
</feature>
<evidence type="ECO:0000313" key="11">
    <source>
        <dbReference type="EMBL" id="KAL3346204.1"/>
    </source>
</evidence>
<dbReference type="PANTHER" id="PTHR10252:SF124">
    <property type="entry name" value="NUCLEAR TRANSCRIPTION FACTOR Y SUBUNIT C-10"/>
    <property type="match status" value="1"/>
</dbReference>
<keyword evidence="3" id="KW-0238">DNA-binding</keyword>
<keyword evidence="5" id="KW-0539">Nucleus</keyword>